<dbReference type="InterPro" id="IPR012413">
    <property type="entry name" value="BA14K"/>
</dbReference>
<protein>
    <recommendedName>
        <fullName evidence="3">Lectin-like protein BA14k</fullName>
    </recommendedName>
</protein>
<feature type="transmembrane region" description="Helical" evidence="7">
    <location>
        <begin position="7"/>
        <end position="29"/>
    </location>
</feature>
<keyword evidence="4" id="KW-1003">Cell membrane</keyword>
<keyword evidence="7" id="KW-0472">Membrane</keyword>
<proteinExistence type="inferred from homology"/>
<evidence type="ECO:0000313" key="9">
    <source>
        <dbReference type="Proteomes" id="UP000535501"/>
    </source>
</evidence>
<dbReference type="Pfam" id="PF07886">
    <property type="entry name" value="BA14K"/>
    <property type="match status" value="2"/>
</dbReference>
<evidence type="ECO:0000256" key="6">
    <source>
        <dbReference type="ARBA" id="ARBA00025321"/>
    </source>
</evidence>
<comment type="similarity">
    <text evidence="2">Belongs to the BA14k family.</text>
</comment>
<reference evidence="8 9" key="1">
    <citation type="submission" date="2020-08" db="EMBL/GenBank/DDBJ databases">
        <title>Genomic Encyclopedia of Type Strains, Phase IV (KMG-IV): sequencing the most valuable type-strain genomes for metagenomic binning, comparative biology and taxonomic classification.</title>
        <authorList>
            <person name="Goeker M."/>
        </authorList>
    </citation>
    <scope>NUCLEOTIDE SEQUENCE [LARGE SCALE GENOMIC DNA]</scope>
    <source>
        <strain evidence="8 9">DSM 102134</strain>
    </source>
</reference>
<dbReference type="GO" id="GO:0030246">
    <property type="term" value="F:carbohydrate binding"/>
    <property type="evidence" value="ECO:0007669"/>
    <property type="project" value="UniProtKB-KW"/>
</dbReference>
<keyword evidence="9" id="KW-1185">Reference proteome</keyword>
<evidence type="ECO:0000256" key="5">
    <source>
        <dbReference type="ARBA" id="ARBA00022734"/>
    </source>
</evidence>
<comment type="subcellular location">
    <subcellularLocation>
        <location evidence="1">Membrane</location>
        <topology evidence="1">Single-pass membrane protein</topology>
    </subcellularLocation>
</comment>
<accession>A0A7X0DBG5</accession>
<dbReference type="RefSeq" id="WP_172973579.1">
    <property type="nucleotide sequence ID" value="NZ_JACHEJ010000001.1"/>
</dbReference>
<dbReference type="Proteomes" id="UP000535501">
    <property type="component" value="Unassembled WGS sequence"/>
</dbReference>
<keyword evidence="7" id="KW-0812">Transmembrane</keyword>
<evidence type="ECO:0000256" key="1">
    <source>
        <dbReference type="ARBA" id="ARBA00004167"/>
    </source>
</evidence>
<evidence type="ECO:0000256" key="2">
    <source>
        <dbReference type="ARBA" id="ARBA00010270"/>
    </source>
</evidence>
<sequence>MKSLVSLVLGVGLAVVLFIGGFMGFSWLISEEEPHRFANLDGTPLWTNDPVPVNREAQSYERIAAAPVPPVFAAMAVDVPDEVEEEMRLASRARQEADPGLDQTATGAVDPMDLASTAHAHWCSGQYRSYRVEDNSYQPYNGPRRECESPYMADLDVIASRDANLPDEAVYEDIAQSSLPAAEPISFTGSTRAANMEAPMDAHVEWCLQRYRSYRPEDNSYQPYDGARRQCMSPFG</sequence>
<keyword evidence="5" id="KW-0430">Lectin</keyword>
<dbReference type="AlphaFoldDB" id="A0A7X0DBG5"/>
<evidence type="ECO:0000256" key="7">
    <source>
        <dbReference type="SAM" id="Phobius"/>
    </source>
</evidence>
<gene>
    <name evidence="8" type="ORF">HNQ75_000493</name>
</gene>
<comment type="function">
    <text evidence="6">Has immunoglobulin-binding and hemagglutination properties, and can bind to mannose. Essential for virulence. May be involved in LPS biosynthesis or polysaccharide transport.</text>
</comment>
<comment type="caution">
    <text evidence="8">The sequence shown here is derived from an EMBL/GenBank/DDBJ whole genome shotgun (WGS) entry which is preliminary data.</text>
</comment>
<dbReference type="GO" id="GO:0016020">
    <property type="term" value="C:membrane"/>
    <property type="evidence" value="ECO:0007669"/>
    <property type="project" value="UniProtKB-SubCell"/>
</dbReference>
<evidence type="ECO:0000313" key="8">
    <source>
        <dbReference type="EMBL" id="MBB6178550.1"/>
    </source>
</evidence>
<name>A0A7X0DBG5_9HYPH</name>
<dbReference type="EMBL" id="JACHEJ010000001">
    <property type="protein sequence ID" value="MBB6178550.1"/>
    <property type="molecule type" value="Genomic_DNA"/>
</dbReference>
<evidence type="ECO:0000256" key="4">
    <source>
        <dbReference type="ARBA" id="ARBA00022475"/>
    </source>
</evidence>
<keyword evidence="7" id="KW-1133">Transmembrane helix</keyword>
<organism evidence="8 9">
    <name type="scientific">Pseudorhizobium flavum</name>
    <dbReference type="NCBI Taxonomy" id="1335061"/>
    <lineage>
        <taxon>Bacteria</taxon>
        <taxon>Pseudomonadati</taxon>
        <taxon>Pseudomonadota</taxon>
        <taxon>Alphaproteobacteria</taxon>
        <taxon>Hyphomicrobiales</taxon>
        <taxon>Rhizobiaceae</taxon>
        <taxon>Rhizobium/Agrobacterium group</taxon>
        <taxon>Pseudorhizobium</taxon>
    </lineage>
</organism>
<evidence type="ECO:0000256" key="3">
    <source>
        <dbReference type="ARBA" id="ARBA00020552"/>
    </source>
</evidence>